<proteinExistence type="predicted"/>
<comment type="caution">
    <text evidence="1">The sequence shown here is derived from an EMBL/GenBank/DDBJ whole genome shotgun (WGS) entry which is preliminary data.</text>
</comment>
<reference evidence="1" key="1">
    <citation type="journal article" date="2014" name="Front. Microbiol.">
        <title>High frequency of phylogenetically diverse reductive dehalogenase-homologous genes in deep subseafloor sedimentary metagenomes.</title>
        <authorList>
            <person name="Kawai M."/>
            <person name="Futagami T."/>
            <person name="Toyoda A."/>
            <person name="Takaki Y."/>
            <person name="Nishi S."/>
            <person name="Hori S."/>
            <person name="Arai W."/>
            <person name="Tsubouchi T."/>
            <person name="Morono Y."/>
            <person name="Uchiyama I."/>
            <person name="Ito T."/>
            <person name="Fujiyama A."/>
            <person name="Inagaki F."/>
            <person name="Takami H."/>
        </authorList>
    </citation>
    <scope>NUCLEOTIDE SEQUENCE</scope>
    <source>
        <strain evidence="1">Expedition CK06-06</strain>
    </source>
</reference>
<accession>X0VIV5</accession>
<gene>
    <name evidence="1" type="ORF">S01H1_43188</name>
</gene>
<dbReference type="EMBL" id="BARS01027496">
    <property type="protein sequence ID" value="GAG12423.1"/>
    <property type="molecule type" value="Genomic_DNA"/>
</dbReference>
<evidence type="ECO:0000313" key="1">
    <source>
        <dbReference type="EMBL" id="GAG12423.1"/>
    </source>
</evidence>
<dbReference type="AlphaFoldDB" id="X0VIV5"/>
<protein>
    <submittedName>
        <fullName evidence="1">Uncharacterized protein</fullName>
    </submittedName>
</protein>
<name>X0VIV5_9ZZZZ</name>
<organism evidence="1">
    <name type="scientific">marine sediment metagenome</name>
    <dbReference type="NCBI Taxonomy" id="412755"/>
    <lineage>
        <taxon>unclassified sequences</taxon>
        <taxon>metagenomes</taxon>
        <taxon>ecological metagenomes</taxon>
    </lineage>
</organism>
<sequence>MVKLYEILSKKEASQSKSMKSNEAVAILMRSNKIEDIMSNFFSHIMGRLTVLSQSIDDIKNQL</sequence>